<gene>
    <name evidence="6" type="ORF">BJ958_003922</name>
</gene>
<proteinExistence type="predicted"/>
<sequence length="160" mass="17766">MTRPDPATPSIYEWAGGMDALRRLTTVFYARVPGDPVLAPVFAGMDADHPEHVAVWLAEVFGGPAGYTAHRGGHPHMARQHLGRAITEQQRRRWVELLLDAADEAGLPTDPESRAVFVYYLEWGTRMALVYSGEDPPAVDAADVPRWGWGQTPPWQPDRP</sequence>
<evidence type="ECO:0000256" key="1">
    <source>
        <dbReference type="ARBA" id="ARBA00022448"/>
    </source>
</evidence>
<evidence type="ECO:0000256" key="3">
    <source>
        <dbReference type="ARBA" id="ARBA00022723"/>
    </source>
</evidence>
<dbReference type="Pfam" id="PF01152">
    <property type="entry name" value="Bac_globin"/>
    <property type="match status" value="1"/>
</dbReference>
<dbReference type="RefSeq" id="WP_343052744.1">
    <property type="nucleotide sequence ID" value="NZ_BAABEF010000001.1"/>
</dbReference>
<dbReference type="GO" id="GO:0019825">
    <property type="term" value="F:oxygen binding"/>
    <property type="evidence" value="ECO:0007669"/>
    <property type="project" value="InterPro"/>
</dbReference>
<evidence type="ECO:0000256" key="5">
    <source>
        <dbReference type="PIRSR" id="PIRSR601486-1"/>
    </source>
</evidence>
<protein>
    <submittedName>
        <fullName evidence="6">Hemoglobin</fullName>
    </submittedName>
</protein>
<keyword evidence="4 5" id="KW-0408">Iron</keyword>
<dbReference type="AlphaFoldDB" id="A0A852RT27"/>
<keyword evidence="7" id="KW-1185">Reference proteome</keyword>
<keyword evidence="2 5" id="KW-0349">Heme</keyword>
<dbReference type="GO" id="GO:0046872">
    <property type="term" value="F:metal ion binding"/>
    <property type="evidence" value="ECO:0007669"/>
    <property type="project" value="UniProtKB-KW"/>
</dbReference>
<dbReference type="EMBL" id="JACCBF010000001">
    <property type="protein sequence ID" value="NYD32376.1"/>
    <property type="molecule type" value="Genomic_DNA"/>
</dbReference>
<feature type="binding site" description="distal binding residue" evidence="5">
    <location>
        <position position="76"/>
    </location>
    <ligand>
        <name>heme</name>
        <dbReference type="ChEBI" id="CHEBI:30413"/>
    </ligand>
    <ligandPart>
        <name>Fe</name>
        <dbReference type="ChEBI" id="CHEBI:18248"/>
    </ligandPart>
</feature>
<comment type="caution">
    <text evidence="6">The sequence shown here is derived from an EMBL/GenBank/DDBJ whole genome shotgun (WGS) entry which is preliminary data.</text>
</comment>
<evidence type="ECO:0000256" key="2">
    <source>
        <dbReference type="ARBA" id="ARBA00022617"/>
    </source>
</evidence>
<evidence type="ECO:0000313" key="7">
    <source>
        <dbReference type="Proteomes" id="UP000582231"/>
    </source>
</evidence>
<dbReference type="Proteomes" id="UP000582231">
    <property type="component" value="Unassembled WGS sequence"/>
</dbReference>
<keyword evidence="3 5" id="KW-0479">Metal-binding</keyword>
<dbReference type="CDD" id="cd14775">
    <property type="entry name" value="TrHb2_O-like"/>
    <property type="match status" value="1"/>
</dbReference>
<dbReference type="InterPro" id="IPR012292">
    <property type="entry name" value="Globin/Proto"/>
</dbReference>
<evidence type="ECO:0000313" key="6">
    <source>
        <dbReference type="EMBL" id="NYD32376.1"/>
    </source>
</evidence>
<evidence type="ECO:0000256" key="4">
    <source>
        <dbReference type="ARBA" id="ARBA00023004"/>
    </source>
</evidence>
<name>A0A852RT27_9ACTN</name>
<feature type="binding site" description="distal binding residue" evidence="5">
    <location>
        <position position="52"/>
    </location>
    <ligand>
        <name>heme</name>
        <dbReference type="ChEBI" id="CHEBI:30413"/>
    </ligand>
    <ligandPart>
        <name>Fe</name>
        <dbReference type="ChEBI" id="CHEBI:18248"/>
    </ligandPart>
</feature>
<dbReference type="SUPFAM" id="SSF46458">
    <property type="entry name" value="Globin-like"/>
    <property type="match status" value="1"/>
</dbReference>
<accession>A0A852RT27</accession>
<dbReference type="GO" id="GO:0020037">
    <property type="term" value="F:heme binding"/>
    <property type="evidence" value="ECO:0007669"/>
    <property type="project" value="InterPro"/>
</dbReference>
<dbReference type="InterPro" id="IPR001486">
    <property type="entry name" value="Hemoglobin_trunc"/>
</dbReference>
<keyword evidence="1" id="KW-0813">Transport</keyword>
<organism evidence="6 7">
    <name type="scientific">Nocardioides kongjuensis</name>
    <dbReference type="NCBI Taxonomy" id="349522"/>
    <lineage>
        <taxon>Bacteria</taxon>
        <taxon>Bacillati</taxon>
        <taxon>Actinomycetota</taxon>
        <taxon>Actinomycetes</taxon>
        <taxon>Propionibacteriales</taxon>
        <taxon>Nocardioidaceae</taxon>
        <taxon>Nocardioides</taxon>
    </lineage>
</organism>
<dbReference type="Gene3D" id="1.10.490.10">
    <property type="entry name" value="Globins"/>
    <property type="match status" value="1"/>
</dbReference>
<reference evidence="6 7" key="1">
    <citation type="submission" date="2020-07" db="EMBL/GenBank/DDBJ databases">
        <title>Sequencing the genomes of 1000 actinobacteria strains.</title>
        <authorList>
            <person name="Klenk H.-P."/>
        </authorList>
    </citation>
    <scope>NUCLEOTIDE SEQUENCE [LARGE SCALE GENOMIC DNA]</scope>
    <source>
        <strain evidence="6 7">DSM 19082</strain>
    </source>
</reference>
<dbReference type="InterPro" id="IPR009050">
    <property type="entry name" value="Globin-like_sf"/>
</dbReference>